<dbReference type="EMBL" id="LUGH01002115">
    <property type="protein sequence ID" value="OBZ80454.1"/>
    <property type="molecule type" value="Genomic_DNA"/>
</dbReference>
<reference evidence="2 3" key="1">
    <citation type="submission" date="2016-03" db="EMBL/GenBank/DDBJ databases">
        <title>Choanephora cucurbitarum.</title>
        <authorList>
            <person name="Min B."/>
            <person name="Park H."/>
            <person name="Park J.-H."/>
            <person name="Shin H.-D."/>
            <person name="Choi I.-G."/>
        </authorList>
    </citation>
    <scope>NUCLEOTIDE SEQUENCE [LARGE SCALE GENOMIC DNA]</scope>
    <source>
        <strain evidence="2 3">KUS-F28377</strain>
    </source>
</reference>
<name>A0A1C7MZ81_9FUNG</name>
<keyword evidence="3" id="KW-1185">Reference proteome</keyword>
<accession>A0A1C7MZ81</accession>
<sequence>MSNLPPVVVASPRSVAPSAVCAAARPTCHAVPLVPVVSAAANAEQKALEEKVRALEIRLAQIEALMMDTNSAPGPGRGHGRNPMHVRVVREAFEVAKNTYGLEFHQDFSMKNRLVNLAVYIKIIELSADAIKTLAGLAQTQTLAPVVMGSLDNRIRNRFKNARRTSRTAALPALDRQEYKDNDTKRKRLSRKKNNRDACFKKAKDILSVGFGTAENCEACIQAAYMFDEEEGSHRPGTGRSFRVLVPSWRSDE</sequence>
<proteinExistence type="predicted"/>
<feature type="non-terminal residue" evidence="2">
    <location>
        <position position="253"/>
    </location>
</feature>
<keyword evidence="1" id="KW-0175">Coiled coil</keyword>
<comment type="caution">
    <text evidence="2">The sequence shown here is derived from an EMBL/GenBank/DDBJ whole genome shotgun (WGS) entry which is preliminary data.</text>
</comment>
<evidence type="ECO:0000256" key="1">
    <source>
        <dbReference type="SAM" id="Coils"/>
    </source>
</evidence>
<organism evidence="2 3">
    <name type="scientific">Choanephora cucurbitarum</name>
    <dbReference type="NCBI Taxonomy" id="101091"/>
    <lineage>
        <taxon>Eukaryota</taxon>
        <taxon>Fungi</taxon>
        <taxon>Fungi incertae sedis</taxon>
        <taxon>Mucoromycota</taxon>
        <taxon>Mucoromycotina</taxon>
        <taxon>Mucoromycetes</taxon>
        <taxon>Mucorales</taxon>
        <taxon>Mucorineae</taxon>
        <taxon>Choanephoraceae</taxon>
        <taxon>Choanephoroideae</taxon>
        <taxon>Choanephora</taxon>
    </lineage>
</organism>
<evidence type="ECO:0000313" key="2">
    <source>
        <dbReference type="EMBL" id="OBZ80454.1"/>
    </source>
</evidence>
<dbReference type="Proteomes" id="UP000093000">
    <property type="component" value="Unassembled WGS sequence"/>
</dbReference>
<dbReference type="AlphaFoldDB" id="A0A1C7MZ81"/>
<dbReference type="InParanoid" id="A0A1C7MZ81"/>
<feature type="coiled-coil region" evidence="1">
    <location>
        <begin position="38"/>
        <end position="65"/>
    </location>
</feature>
<protein>
    <submittedName>
        <fullName evidence="2">Uncharacterized protein</fullName>
    </submittedName>
</protein>
<gene>
    <name evidence="2" type="ORF">A0J61_11497</name>
</gene>
<evidence type="ECO:0000313" key="3">
    <source>
        <dbReference type="Proteomes" id="UP000093000"/>
    </source>
</evidence>